<dbReference type="Proteomes" id="UP000717328">
    <property type="component" value="Unassembled WGS sequence"/>
</dbReference>
<gene>
    <name evidence="1" type="ORF">H0H81_010528</name>
</gene>
<keyword evidence="2" id="KW-1185">Reference proteome</keyword>
<evidence type="ECO:0000313" key="1">
    <source>
        <dbReference type="EMBL" id="KAG5635641.1"/>
    </source>
</evidence>
<organism evidence="1 2">
    <name type="scientific">Sphagnurus paluster</name>
    <dbReference type="NCBI Taxonomy" id="117069"/>
    <lineage>
        <taxon>Eukaryota</taxon>
        <taxon>Fungi</taxon>
        <taxon>Dikarya</taxon>
        <taxon>Basidiomycota</taxon>
        <taxon>Agaricomycotina</taxon>
        <taxon>Agaricomycetes</taxon>
        <taxon>Agaricomycetidae</taxon>
        <taxon>Agaricales</taxon>
        <taxon>Tricholomatineae</taxon>
        <taxon>Lyophyllaceae</taxon>
        <taxon>Sphagnurus</taxon>
    </lineage>
</organism>
<feature type="non-terminal residue" evidence="1">
    <location>
        <position position="1"/>
    </location>
</feature>
<name>A0A9P7K5A3_9AGAR</name>
<accession>A0A9P7K5A3</accession>
<proteinExistence type="predicted"/>
<comment type="caution">
    <text evidence="1">The sequence shown here is derived from an EMBL/GenBank/DDBJ whole genome shotgun (WGS) entry which is preliminary data.</text>
</comment>
<evidence type="ECO:0000313" key="2">
    <source>
        <dbReference type="Proteomes" id="UP000717328"/>
    </source>
</evidence>
<reference evidence="1" key="2">
    <citation type="submission" date="2021-10" db="EMBL/GenBank/DDBJ databases">
        <title>Phylogenomics reveals ancestral predisposition of the termite-cultivated fungus Termitomyces towards a domesticated lifestyle.</title>
        <authorList>
            <person name="Auxier B."/>
            <person name="Grum-Grzhimaylo A."/>
            <person name="Cardenas M.E."/>
            <person name="Lodge J.D."/>
            <person name="Laessoe T."/>
            <person name="Pedersen O."/>
            <person name="Smith M.E."/>
            <person name="Kuyper T.W."/>
            <person name="Franco-Molano E.A."/>
            <person name="Baroni T.J."/>
            <person name="Aanen D.K."/>
        </authorList>
    </citation>
    <scope>NUCLEOTIDE SEQUENCE</scope>
    <source>
        <strain evidence="1">D49</strain>
    </source>
</reference>
<sequence>PAPKPSYAAALGTKAPRPRKAHLPTKLVAPETTKWVVIPNNKSQLWDAAKRPSPHHIAGALNRNYQDAGLGNSHILAATWTVGCNLLITATKSNDKFGLDSPAHSNLVSSTLRTIPGFSNTGVTVIPYRPPARLQIKGLPTWDPTINAPVELTLAFQTLDGLGIFEDVELIKNGPAPSNALS</sequence>
<protein>
    <submittedName>
        <fullName evidence="1">Uncharacterized protein</fullName>
    </submittedName>
</protein>
<dbReference type="EMBL" id="JABCKI010006048">
    <property type="protein sequence ID" value="KAG5635641.1"/>
    <property type="molecule type" value="Genomic_DNA"/>
</dbReference>
<reference evidence="1" key="1">
    <citation type="submission" date="2021-02" db="EMBL/GenBank/DDBJ databases">
        <authorList>
            <person name="Nieuwenhuis M."/>
            <person name="Van De Peppel L.J.J."/>
        </authorList>
    </citation>
    <scope>NUCLEOTIDE SEQUENCE</scope>
    <source>
        <strain evidence="1">D49</strain>
    </source>
</reference>
<dbReference type="AlphaFoldDB" id="A0A9P7K5A3"/>